<dbReference type="Proteomes" id="UP001165063">
    <property type="component" value="Unassembled WGS sequence"/>
</dbReference>
<comment type="caution">
    <text evidence="2">The sequence shown here is derived from an EMBL/GenBank/DDBJ whole genome shotgun (WGS) entry which is preliminary data.</text>
</comment>
<reference evidence="2" key="1">
    <citation type="submission" date="2023-04" db="EMBL/GenBank/DDBJ databases">
        <title>Ambrosiozyma monospora NBRC 1965.</title>
        <authorList>
            <person name="Ichikawa N."/>
            <person name="Sato H."/>
            <person name="Tonouchi N."/>
        </authorList>
    </citation>
    <scope>NUCLEOTIDE SEQUENCE</scope>
    <source>
        <strain evidence="2">NBRC 1965</strain>
    </source>
</reference>
<gene>
    <name evidence="2" type="ORF">Amon01_000984800</name>
</gene>
<dbReference type="EMBL" id="BSXU01014221">
    <property type="protein sequence ID" value="GME80449.1"/>
    <property type="molecule type" value="Genomic_DNA"/>
</dbReference>
<evidence type="ECO:0000313" key="3">
    <source>
        <dbReference type="Proteomes" id="UP001165063"/>
    </source>
</evidence>
<evidence type="ECO:0000256" key="1">
    <source>
        <dbReference type="SAM" id="MobiDB-lite"/>
    </source>
</evidence>
<evidence type="ECO:0000313" key="2">
    <source>
        <dbReference type="EMBL" id="GME80449.1"/>
    </source>
</evidence>
<name>A0A9W6T8P5_AMBMO</name>
<sequence>MARSRSPTKRTRSKSPTKQRLPVMLSRPAELPPLVSPVLNYFTNLSLQDRDHAMASQDHVEKLRKQTSAQIIAGTDPQELSNIRTAGETNELNRRKGRGPRTEIDNAQKRAHLLDLYCSGKYHNYSHAGLAGIIHSNKSTVQSWIQQFKNGKSVANNTGRHKLPPLPLNELGLIAQIYHIELERKGEYPTTNFLLTEFQKRATAKGSKSGNIGLRRFERNLKYLSLKTFKDKKDEQAEAQERERENNMGYDRELVQAAVKKWYEDMFFSEIEYQKNCLFIGRLRVSKDFKLIEMDKDIPSGVDFGFEFAIAFMNDGFFAYQIRLPCDDPVIKKLFKERKQAMTKNFGRHELLF</sequence>
<keyword evidence="3" id="KW-1185">Reference proteome</keyword>
<feature type="region of interest" description="Disordered" evidence="1">
    <location>
        <begin position="1"/>
        <end position="25"/>
    </location>
</feature>
<dbReference type="AlphaFoldDB" id="A0A9W6T8P5"/>
<feature type="compositionally biased region" description="Basic residues" evidence="1">
    <location>
        <begin position="1"/>
        <end position="17"/>
    </location>
</feature>
<protein>
    <submittedName>
        <fullName evidence="2">Unnamed protein product</fullName>
    </submittedName>
</protein>
<proteinExistence type="predicted"/>
<organism evidence="2 3">
    <name type="scientific">Ambrosiozyma monospora</name>
    <name type="common">Yeast</name>
    <name type="synonym">Endomycopsis monosporus</name>
    <dbReference type="NCBI Taxonomy" id="43982"/>
    <lineage>
        <taxon>Eukaryota</taxon>
        <taxon>Fungi</taxon>
        <taxon>Dikarya</taxon>
        <taxon>Ascomycota</taxon>
        <taxon>Saccharomycotina</taxon>
        <taxon>Pichiomycetes</taxon>
        <taxon>Pichiales</taxon>
        <taxon>Pichiaceae</taxon>
        <taxon>Ambrosiozyma</taxon>
    </lineage>
</organism>
<accession>A0A9W6T8P5</accession>